<reference evidence="2 3" key="1">
    <citation type="submission" date="2017-11" db="EMBL/GenBank/DDBJ databases">
        <title>Evolution of Phototrophy in the Chloroflexi Phylum Driven by Horizontal Gene Transfer.</title>
        <authorList>
            <person name="Ward L.M."/>
            <person name="Hemp J."/>
            <person name="Shih P.M."/>
            <person name="Mcglynn S.E."/>
            <person name="Fischer W."/>
        </authorList>
    </citation>
    <scope>NUCLEOTIDE SEQUENCE [LARGE SCALE GENOMIC DNA]</scope>
    <source>
        <strain evidence="2">JP3_7</strain>
    </source>
</reference>
<name>A0A2M8Q640_9CHLR</name>
<dbReference type="EMBL" id="PGTN01001276">
    <property type="protein sequence ID" value="PJF45262.1"/>
    <property type="molecule type" value="Genomic_DNA"/>
</dbReference>
<proteinExistence type="predicted"/>
<sequence>LYSSGCGALKESFRVDGTVSTVSGTTVQIAAAASRPDGYFVAGMLETNDGSRMIVGHAGITITLVAPMPSLAPGMAVRLYAGCDHSTATCRDRFSNLANYG</sequence>
<feature type="non-terminal residue" evidence="2">
    <location>
        <position position="1"/>
    </location>
</feature>
<dbReference type="InterPro" id="IPR018964">
    <property type="entry name" value="Phage_phiJL001_Gp84_C"/>
</dbReference>
<feature type="non-terminal residue" evidence="2">
    <location>
        <position position="101"/>
    </location>
</feature>
<dbReference type="Pfam" id="PF09356">
    <property type="entry name" value="Phage_BR0599"/>
    <property type="match status" value="1"/>
</dbReference>
<feature type="domain" description="Bacteriophage phiJL001 Gp84 C-terminal" evidence="1">
    <location>
        <begin position="38"/>
        <end position="100"/>
    </location>
</feature>
<evidence type="ECO:0000259" key="1">
    <source>
        <dbReference type="Pfam" id="PF09356"/>
    </source>
</evidence>
<evidence type="ECO:0000313" key="2">
    <source>
        <dbReference type="EMBL" id="PJF45262.1"/>
    </source>
</evidence>
<comment type="caution">
    <text evidence="2">The sequence shown here is derived from an EMBL/GenBank/DDBJ whole genome shotgun (WGS) entry which is preliminary data.</text>
</comment>
<accession>A0A2M8Q640</accession>
<dbReference type="AlphaFoldDB" id="A0A2M8Q640"/>
<gene>
    <name evidence="2" type="ORF">CUN48_19790</name>
</gene>
<dbReference type="Proteomes" id="UP000230790">
    <property type="component" value="Unassembled WGS sequence"/>
</dbReference>
<organism evidence="2 3">
    <name type="scientific">Candidatus Thermofonsia Clade 3 bacterium</name>
    <dbReference type="NCBI Taxonomy" id="2364212"/>
    <lineage>
        <taxon>Bacteria</taxon>
        <taxon>Bacillati</taxon>
        <taxon>Chloroflexota</taxon>
        <taxon>Candidatus Thermofontia</taxon>
        <taxon>Candidatus Thermofonsia Clade 3</taxon>
    </lineage>
</organism>
<evidence type="ECO:0000313" key="3">
    <source>
        <dbReference type="Proteomes" id="UP000230790"/>
    </source>
</evidence>
<protein>
    <recommendedName>
        <fullName evidence="1">Bacteriophage phiJL001 Gp84 C-terminal domain-containing protein</fullName>
    </recommendedName>
</protein>